<gene>
    <name evidence="6" type="ORF">Atai01_21960</name>
</gene>
<dbReference type="GO" id="GO:0045892">
    <property type="term" value="P:negative regulation of DNA-templated transcription"/>
    <property type="evidence" value="ECO:0007669"/>
    <property type="project" value="TreeGrafter"/>
</dbReference>
<evidence type="ECO:0000256" key="1">
    <source>
        <dbReference type="ARBA" id="ARBA00023015"/>
    </source>
</evidence>
<evidence type="ECO:0000256" key="3">
    <source>
        <dbReference type="ARBA" id="ARBA00023163"/>
    </source>
</evidence>
<reference evidence="6" key="1">
    <citation type="submission" date="2023-03" db="EMBL/GenBank/DDBJ databases">
        <title>Amycolatopsis taiwanensis NBRC 103393.</title>
        <authorList>
            <person name="Ichikawa N."/>
            <person name="Sato H."/>
            <person name="Tonouchi N."/>
        </authorList>
    </citation>
    <scope>NUCLEOTIDE SEQUENCE</scope>
    <source>
        <strain evidence="6">NBRC 103393</strain>
    </source>
</reference>
<feature type="domain" description="IclR-ED" evidence="5">
    <location>
        <begin position="75"/>
        <end position="254"/>
    </location>
</feature>
<comment type="caution">
    <text evidence="6">The sequence shown here is derived from an EMBL/GenBank/DDBJ whole genome shotgun (WGS) entry which is preliminary data.</text>
</comment>
<dbReference type="PROSITE" id="PS51078">
    <property type="entry name" value="ICLR_ED"/>
    <property type="match status" value="1"/>
</dbReference>
<evidence type="ECO:0000313" key="6">
    <source>
        <dbReference type="EMBL" id="GLY65577.1"/>
    </source>
</evidence>
<dbReference type="EMBL" id="BSTI01000004">
    <property type="protein sequence ID" value="GLY65577.1"/>
    <property type="molecule type" value="Genomic_DNA"/>
</dbReference>
<evidence type="ECO:0000313" key="7">
    <source>
        <dbReference type="Proteomes" id="UP001165136"/>
    </source>
</evidence>
<dbReference type="InterPro" id="IPR036390">
    <property type="entry name" value="WH_DNA-bd_sf"/>
</dbReference>
<evidence type="ECO:0000256" key="2">
    <source>
        <dbReference type="ARBA" id="ARBA00023125"/>
    </source>
</evidence>
<keyword evidence="1" id="KW-0805">Transcription regulation</keyword>
<dbReference type="Pfam" id="PF09339">
    <property type="entry name" value="HTH_IclR"/>
    <property type="match status" value="1"/>
</dbReference>
<dbReference type="Gene3D" id="3.30.450.40">
    <property type="match status" value="1"/>
</dbReference>
<dbReference type="SUPFAM" id="SSF46785">
    <property type="entry name" value="Winged helix' DNA-binding domain"/>
    <property type="match status" value="1"/>
</dbReference>
<evidence type="ECO:0000259" key="4">
    <source>
        <dbReference type="PROSITE" id="PS51077"/>
    </source>
</evidence>
<feature type="domain" description="HTH iclR-type" evidence="4">
    <location>
        <begin position="13"/>
        <end position="74"/>
    </location>
</feature>
<dbReference type="InterPro" id="IPR050707">
    <property type="entry name" value="HTH_MetabolicPath_Reg"/>
</dbReference>
<dbReference type="SMART" id="SM00346">
    <property type="entry name" value="HTH_ICLR"/>
    <property type="match status" value="1"/>
</dbReference>
<organism evidence="6 7">
    <name type="scientific">Amycolatopsis taiwanensis</name>
    <dbReference type="NCBI Taxonomy" id="342230"/>
    <lineage>
        <taxon>Bacteria</taxon>
        <taxon>Bacillati</taxon>
        <taxon>Actinomycetota</taxon>
        <taxon>Actinomycetes</taxon>
        <taxon>Pseudonocardiales</taxon>
        <taxon>Pseudonocardiaceae</taxon>
        <taxon>Amycolatopsis</taxon>
    </lineage>
</organism>
<dbReference type="AlphaFoldDB" id="A0A9W6R0Y1"/>
<dbReference type="Pfam" id="PF01614">
    <property type="entry name" value="IclR_C"/>
    <property type="match status" value="1"/>
</dbReference>
<keyword evidence="7" id="KW-1185">Reference proteome</keyword>
<dbReference type="GO" id="GO:0003700">
    <property type="term" value="F:DNA-binding transcription factor activity"/>
    <property type="evidence" value="ECO:0007669"/>
    <property type="project" value="TreeGrafter"/>
</dbReference>
<dbReference type="Gene3D" id="1.10.10.10">
    <property type="entry name" value="Winged helix-like DNA-binding domain superfamily/Winged helix DNA-binding domain"/>
    <property type="match status" value="1"/>
</dbReference>
<keyword evidence="2" id="KW-0238">DNA-binding</keyword>
<dbReference type="InterPro" id="IPR036388">
    <property type="entry name" value="WH-like_DNA-bd_sf"/>
</dbReference>
<dbReference type="InterPro" id="IPR029016">
    <property type="entry name" value="GAF-like_dom_sf"/>
</dbReference>
<dbReference type="InterPro" id="IPR005471">
    <property type="entry name" value="Tscrpt_reg_IclR_N"/>
</dbReference>
<keyword evidence="3" id="KW-0804">Transcription</keyword>
<dbReference type="PANTHER" id="PTHR30136:SF24">
    <property type="entry name" value="HTH-TYPE TRANSCRIPTIONAL REPRESSOR ALLR"/>
    <property type="match status" value="1"/>
</dbReference>
<proteinExistence type="predicted"/>
<dbReference type="InterPro" id="IPR014757">
    <property type="entry name" value="Tscrpt_reg_IclR_C"/>
</dbReference>
<dbReference type="SUPFAM" id="SSF55781">
    <property type="entry name" value="GAF domain-like"/>
    <property type="match status" value="1"/>
</dbReference>
<dbReference type="RefSeq" id="WP_349497595.1">
    <property type="nucleotide sequence ID" value="NZ_BSTI01000004.1"/>
</dbReference>
<dbReference type="GO" id="GO:0003677">
    <property type="term" value="F:DNA binding"/>
    <property type="evidence" value="ECO:0007669"/>
    <property type="project" value="UniProtKB-KW"/>
</dbReference>
<sequence>MTKHMVVDAAPRPTAAARVLAVLGAFGPQHRRLSLSEIARRAGLTLPTAHRLVRELVKWRGLERDENGLYSVGLRLLELAALSPRWLQLREAAFPYIDDLHETTRGNVQLGVRDGLEVIYVEALRAREQNAVNSRVGGRWPMHATGTGLVLLAHAEADLQAKVLQPPLRRYTPLTVTDPVEVRRHLAHIRQTGVAVARGQITPHDLVVAVPVLDPAGEVTAALSVVVETERARPRELAKLLTEASRSVSARLARTPISLPVPRRAPG</sequence>
<accession>A0A9W6R0Y1</accession>
<name>A0A9W6R0Y1_9PSEU</name>
<dbReference type="Proteomes" id="UP001165136">
    <property type="component" value="Unassembled WGS sequence"/>
</dbReference>
<dbReference type="PANTHER" id="PTHR30136">
    <property type="entry name" value="HELIX-TURN-HELIX TRANSCRIPTIONAL REGULATOR, ICLR FAMILY"/>
    <property type="match status" value="1"/>
</dbReference>
<dbReference type="PROSITE" id="PS51077">
    <property type="entry name" value="HTH_ICLR"/>
    <property type="match status" value="1"/>
</dbReference>
<protein>
    <submittedName>
        <fullName evidence="6">Transcriptional regulator</fullName>
    </submittedName>
</protein>
<evidence type="ECO:0000259" key="5">
    <source>
        <dbReference type="PROSITE" id="PS51078"/>
    </source>
</evidence>